<keyword evidence="1" id="KW-0732">Signal</keyword>
<comment type="caution">
    <text evidence="3">The sequence shown here is derived from an EMBL/GenBank/DDBJ whole genome shotgun (WGS) entry which is preliminary data.</text>
</comment>
<evidence type="ECO:0000313" key="4">
    <source>
        <dbReference type="Proteomes" id="UP000564704"/>
    </source>
</evidence>
<dbReference type="InterPro" id="IPR018637">
    <property type="entry name" value="DUF2059"/>
</dbReference>
<dbReference type="RefSeq" id="WP_154148273.1">
    <property type="nucleotide sequence ID" value="NZ_SZWE01000001.1"/>
</dbReference>
<dbReference type="Proteomes" id="UP000564704">
    <property type="component" value="Unassembled WGS sequence"/>
</dbReference>
<evidence type="ECO:0000256" key="1">
    <source>
        <dbReference type="SAM" id="SignalP"/>
    </source>
</evidence>
<dbReference type="OrthoDB" id="7841298at2"/>
<proteinExistence type="predicted"/>
<feature type="signal peptide" evidence="1">
    <location>
        <begin position="1"/>
        <end position="23"/>
    </location>
</feature>
<organism evidence="3 4">
    <name type="scientific">Roseovarius bejariae</name>
    <dbReference type="NCBI Taxonomy" id="2576383"/>
    <lineage>
        <taxon>Bacteria</taxon>
        <taxon>Pseudomonadati</taxon>
        <taxon>Pseudomonadota</taxon>
        <taxon>Alphaproteobacteria</taxon>
        <taxon>Rhodobacterales</taxon>
        <taxon>Roseobacteraceae</taxon>
        <taxon>Roseovarius</taxon>
    </lineage>
</organism>
<dbReference type="Pfam" id="PF09832">
    <property type="entry name" value="DUF2059"/>
    <property type="match status" value="1"/>
</dbReference>
<dbReference type="EMBL" id="SZWE01000001">
    <property type="protein sequence ID" value="MRU13951.1"/>
    <property type="molecule type" value="Genomic_DNA"/>
</dbReference>
<feature type="domain" description="DUF2059" evidence="2">
    <location>
        <begin position="80"/>
        <end position="136"/>
    </location>
</feature>
<evidence type="ECO:0000259" key="2">
    <source>
        <dbReference type="Pfam" id="PF09832"/>
    </source>
</evidence>
<accession>A0A844CFC0</accession>
<keyword evidence="4" id="KW-1185">Reference proteome</keyword>
<reference evidence="3 4" key="1">
    <citation type="submission" date="2019-05" db="EMBL/GenBank/DDBJ databases">
        <title>Roseovarius bejariae sp. nov., a moderately halophylic bacterium isolated from a saline soil in Rambla Salada (Murcia).</title>
        <authorList>
            <person name="Castro D.J."/>
            <person name="Gomez-Altuve A."/>
            <person name="Reina J.C."/>
            <person name="Rodriguez M."/>
            <person name="Sampedro I."/>
            <person name="Llamas I."/>
            <person name="Martinez-Checa F."/>
        </authorList>
    </citation>
    <scope>NUCLEOTIDE SEQUENCE [LARGE SCALE GENOMIC DNA]</scope>
    <source>
        <strain evidence="3 4">A21</strain>
    </source>
</reference>
<evidence type="ECO:0000313" key="3">
    <source>
        <dbReference type="EMBL" id="MRU13951.1"/>
    </source>
</evidence>
<protein>
    <submittedName>
        <fullName evidence="3">DUF2059 domain-containing protein</fullName>
    </submittedName>
</protein>
<sequence length="275" mass="31192">MGGILSRIVMTCAMVLWPVASLAQEAAPVDRMMEAMRIADTIEVMREEGRRYGEDVANEMLPGADTDSWQKTVMRIHDPERMRRLIRQGFETALTKAEMLEVVAFYNGDPGAEIVALEVAARRAFLDPGIEEQARARHAAEDPEDSRLREQVDRMIADSDLIERNVAGAMNSTMMFYRGMMDGGELDMTQDDMLADLWSQEEAFRADSESWLGGFLLMAYDPLPEEDLDRYLSFWQSDAGRALNSGLFMAFDRMYEELSYLMGQAVAQHMQSEKL</sequence>
<feature type="chain" id="PRO_5032620887" evidence="1">
    <location>
        <begin position="24"/>
        <end position="275"/>
    </location>
</feature>
<name>A0A844CFC0_9RHOB</name>
<dbReference type="AlphaFoldDB" id="A0A844CFC0"/>
<gene>
    <name evidence="3" type="ORF">FDP25_00735</name>
</gene>